<name>A0A090AKI2_9PLEU</name>
<dbReference type="GO" id="GO:0015986">
    <property type="term" value="P:proton motive force-driven ATP synthesis"/>
    <property type="evidence" value="ECO:0007669"/>
    <property type="project" value="InterPro"/>
</dbReference>
<evidence type="ECO:0000256" key="5">
    <source>
        <dbReference type="ARBA" id="ARBA00022692"/>
    </source>
</evidence>
<dbReference type="GO" id="GO:0031966">
    <property type="term" value="C:mitochondrial membrane"/>
    <property type="evidence" value="ECO:0007669"/>
    <property type="project" value="UniProtKB-SubCell"/>
</dbReference>
<accession>A0A090AKI2</accession>
<evidence type="ECO:0000256" key="13">
    <source>
        <dbReference type="SAM" id="MobiDB-lite"/>
    </source>
</evidence>
<comment type="subcellular location">
    <subcellularLocation>
        <location evidence="1 12">Mitochondrion membrane</location>
        <topology evidence="1 12">Single-pass membrane protein</topology>
    </subcellularLocation>
</comment>
<dbReference type="InterPro" id="IPR001421">
    <property type="entry name" value="ATP8_metazoa"/>
</dbReference>
<evidence type="ECO:0000256" key="2">
    <source>
        <dbReference type="ARBA" id="ARBA00008892"/>
    </source>
</evidence>
<keyword evidence="9 12" id="KW-0496">Mitochondrion</keyword>
<keyword evidence="5 12" id="KW-0812">Transmembrane</keyword>
<dbReference type="GO" id="GO:0045259">
    <property type="term" value="C:proton-transporting ATP synthase complex"/>
    <property type="evidence" value="ECO:0007669"/>
    <property type="project" value="UniProtKB-KW"/>
</dbReference>
<keyword evidence="6 12" id="KW-0375">Hydrogen ion transport</keyword>
<sequence>MPQLNTQVWLPTLLLVWTTLLLVITLITTSRHPNKIVKKDKNPTPNTSANQNLPNWPW</sequence>
<evidence type="ECO:0000313" key="15">
    <source>
        <dbReference type="EMBL" id="BAP58968.1"/>
    </source>
</evidence>
<evidence type="ECO:0000256" key="3">
    <source>
        <dbReference type="ARBA" id="ARBA00022448"/>
    </source>
</evidence>
<feature type="region of interest" description="Disordered" evidence="13">
    <location>
        <begin position="34"/>
        <end position="58"/>
    </location>
</feature>
<gene>
    <name evidence="15" type="primary">ATPase 8</name>
</gene>
<dbReference type="Pfam" id="PF00895">
    <property type="entry name" value="ATP-synt_8"/>
    <property type="match status" value="1"/>
</dbReference>
<evidence type="ECO:0000256" key="1">
    <source>
        <dbReference type="ARBA" id="ARBA00004304"/>
    </source>
</evidence>
<keyword evidence="11" id="KW-0066">ATP synthesis</keyword>
<evidence type="ECO:0000256" key="9">
    <source>
        <dbReference type="ARBA" id="ARBA00023128"/>
    </source>
</evidence>
<evidence type="ECO:0000256" key="14">
    <source>
        <dbReference type="SAM" id="Phobius"/>
    </source>
</evidence>
<keyword evidence="8 12" id="KW-0406">Ion transport</keyword>
<proteinExistence type="inferred from homology"/>
<reference evidence="15" key="1">
    <citation type="journal article" date="2014" name="Gene">
        <title>Mitochondrial genomic investigation of flatfish monophyly.</title>
        <authorList>
            <person name="Campbell M.A."/>
            <person name="Lopez J.A."/>
            <person name="Satoh T.P."/>
            <person name="Chen W.-J."/>
            <person name="Miya M."/>
        </authorList>
    </citation>
    <scope>NUCLEOTIDE SEQUENCE</scope>
</reference>
<geneLocation type="mitochondrion" evidence="15"/>
<feature type="transmembrane region" description="Helical" evidence="14">
    <location>
        <begin position="6"/>
        <end position="29"/>
    </location>
</feature>
<keyword evidence="3 12" id="KW-0813">Transport</keyword>
<keyword evidence="10 14" id="KW-0472">Membrane</keyword>
<evidence type="ECO:0000256" key="6">
    <source>
        <dbReference type="ARBA" id="ARBA00022781"/>
    </source>
</evidence>
<dbReference type="AlphaFoldDB" id="A0A090AKI2"/>
<protein>
    <recommendedName>
        <fullName evidence="12">ATP synthase complex subunit 8</fullName>
    </recommendedName>
</protein>
<evidence type="ECO:0000256" key="8">
    <source>
        <dbReference type="ARBA" id="ARBA00023065"/>
    </source>
</evidence>
<evidence type="ECO:0000256" key="12">
    <source>
        <dbReference type="RuleBase" id="RU003661"/>
    </source>
</evidence>
<evidence type="ECO:0000256" key="11">
    <source>
        <dbReference type="ARBA" id="ARBA00023310"/>
    </source>
</evidence>
<evidence type="ECO:0000256" key="10">
    <source>
        <dbReference type="ARBA" id="ARBA00023136"/>
    </source>
</evidence>
<evidence type="ECO:0000256" key="7">
    <source>
        <dbReference type="ARBA" id="ARBA00022989"/>
    </source>
</evidence>
<comment type="similarity">
    <text evidence="2 12">Belongs to the ATPase protein 8 family.</text>
</comment>
<keyword evidence="7 14" id="KW-1133">Transmembrane helix</keyword>
<dbReference type="EMBL" id="AP014592">
    <property type="protein sequence ID" value="BAP58968.1"/>
    <property type="molecule type" value="Genomic_DNA"/>
</dbReference>
<keyword evidence="4 12" id="KW-0138">CF(0)</keyword>
<dbReference type="GO" id="GO:0015078">
    <property type="term" value="F:proton transmembrane transporter activity"/>
    <property type="evidence" value="ECO:0007669"/>
    <property type="project" value="InterPro"/>
</dbReference>
<organism evidence="15">
    <name type="scientific">Lepidoblepharon ophthalmolepis</name>
    <dbReference type="NCBI Taxonomy" id="195621"/>
    <lineage>
        <taxon>Eukaryota</taxon>
        <taxon>Metazoa</taxon>
        <taxon>Chordata</taxon>
        <taxon>Craniata</taxon>
        <taxon>Vertebrata</taxon>
        <taxon>Euteleostomi</taxon>
        <taxon>Actinopterygii</taxon>
        <taxon>Neopterygii</taxon>
        <taxon>Teleostei</taxon>
        <taxon>Neoteleostei</taxon>
        <taxon>Acanthomorphata</taxon>
        <taxon>Carangaria</taxon>
        <taxon>Pleuronectiformes</taxon>
        <taxon>Pleuronectoidei</taxon>
        <taxon>Citharidae</taxon>
        <taxon>Lepidoblepharon</taxon>
    </lineage>
</organism>
<evidence type="ECO:0000256" key="4">
    <source>
        <dbReference type="ARBA" id="ARBA00022547"/>
    </source>
</evidence>
<feature type="compositionally biased region" description="Polar residues" evidence="13">
    <location>
        <begin position="43"/>
        <end position="58"/>
    </location>
</feature>